<evidence type="ECO:0000259" key="6">
    <source>
        <dbReference type="PROSITE" id="PS50893"/>
    </source>
</evidence>
<dbReference type="PANTHER" id="PTHR24223:SF443">
    <property type="entry name" value="MULTIDRUG-RESISTANCE LIKE PROTEIN 1, ISOFORM I"/>
    <property type="match status" value="1"/>
</dbReference>
<feature type="region of interest" description="Disordered" evidence="5">
    <location>
        <begin position="125"/>
        <end position="201"/>
    </location>
</feature>
<evidence type="ECO:0000256" key="2">
    <source>
        <dbReference type="ARBA" id="ARBA00022737"/>
    </source>
</evidence>
<evidence type="ECO:0000256" key="1">
    <source>
        <dbReference type="ARBA" id="ARBA00004128"/>
    </source>
</evidence>
<proteinExistence type="predicted"/>
<gene>
    <name evidence="7" type="ORF">PBS001_LOCUS7693</name>
</gene>
<comment type="subcellular location">
    <subcellularLocation>
        <location evidence="1">Vacuole membrane</location>
        <topology evidence="1">Multi-pass membrane protein</topology>
    </subcellularLocation>
</comment>
<keyword evidence="3" id="KW-0547">Nucleotide-binding</keyword>
<reference evidence="7 8" key="1">
    <citation type="submission" date="2021-11" db="EMBL/GenBank/DDBJ databases">
        <authorList>
            <person name="Islam A."/>
            <person name="Islam S."/>
            <person name="Flora M.S."/>
            <person name="Rahman M."/>
            <person name="Ziaur R.M."/>
            <person name="Epstein J.H."/>
            <person name="Hassan M."/>
            <person name="Klassen M."/>
            <person name="Woodard K."/>
            <person name="Webb A."/>
            <person name="Webby R.J."/>
            <person name="El Zowalaty M.E."/>
        </authorList>
    </citation>
    <scope>NUCLEOTIDE SEQUENCE [LARGE SCALE GENOMIC DNA]</scope>
    <source>
        <strain evidence="7">Pbs1</strain>
    </source>
</reference>
<dbReference type="InterPro" id="IPR003593">
    <property type="entry name" value="AAA+_ATPase"/>
</dbReference>
<feature type="compositionally biased region" description="Low complexity" evidence="5">
    <location>
        <begin position="142"/>
        <end position="158"/>
    </location>
</feature>
<dbReference type="InterPro" id="IPR003439">
    <property type="entry name" value="ABC_transporter-like_ATP-bd"/>
</dbReference>
<dbReference type="CDD" id="cd03244">
    <property type="entry name" value="ABCC_MRP_domain2"/>
    <property type="match status" value="1"/>
</dbReference>
<evidence type="ECO:0000256" key="3">
    <source>
        <dbReference type="ARBA" id="ARBA00022741"/>
    </source>
</evidence>
<name>A0ABN8D8E5_9STRA</name>
<sequence length="540" mass="58472">MSSFKLEIRSTREKNVIYFAFALQGNGSSVGDPIATTTTESVSESLSRSLRQSDGSNIKNSATEEERFFSPSHLESVAKGLNKEESLILKRIRKSYVKFVAWAYKVLGKESTLFKKAPTVEELLKSSKNGKVSAKSTSSVPKDQSSDTSTGTSTTSKSQPHETSGQNQELNSPPAANVHDPSSPANSNVEAHAPGPAALENTVPTSVDASVKAHTSEGDALHKTSVAPMTKVGENHARVPVASENAVPTSVDAIVKAHTSEGDSSPKTAITNDVWTEIPTEAILESAATQKPASEWPTAGAIRFYRVHLRYRPGLPRVLRGLTFSVNAKEKIGIVGRTGAGKSSLIVGLMRLVELDAGFITIDDVDISKIGLHDLRANIAIIPQDPVLFSGTVRSNLDPFDQFADDQIWTSVKRALLQNAVTSLDDTVDENGSNFSVGERQLLSIARALLKRSRVILMDEATASIDPETDRHIQQSIRDEFRECTTLTIAHRINTILDSDRILVMEKGAVAEFGSPIELQRISDGIFKSLVDAWRQGSDK</sequence>
<protein>
    <recommendedName>
        <fullName evidence="6">ABC transporter domain-containing protein</fullName>
    </recommendedName>
</protein>
<dbReference type="PROSITE" id="PS00211">
    <property type="entry name" value="ABC_TRANSPORTER_1"/>
    <property type="match status" value="1"/>
</dbReference>
<accession>A0ABN8D8E5</accession>
<dbReference type="SUPFAM" id="SSF52540">
    <property type="entry name" value="P-loop containing nucleoside triphosphate hydrolases"/>
    <property type="match status" value="1"/>
</dbReference>
<evidence type="ECO:0000313" key="7">
    <source>
        <dbReference type="EMBL" id="CAH0521234.1"/>
    </source>
</evidence>
<dbReference type="PANTHER" id="PTHR24223">
    <property type="entry name" value="ATP-BINDING CASSETTE SUB-FAMILY C"/>
    <property type="match status" value="1"/>
</dbReference>
<dbReference type="SMART" id="SM00382">
    <property type="entry name" value="AAA"/>
    <property type="match status" value="1"/>
</dbReference>
<keyword evidence="4" id="KW-0067">ATP-binding</keyword>
<dbReference type="Gene3D" id="3.40.50.300">
    <property type="entry name" value="P-loop containing nucleotide triphosphate hydrolases"/>
    <property type="match status" value="1"/>
</dbReference>
<dbReference type="InterPro" id="IPR027417">
    <property type="entry name" value="P-loop_NTPase"/>
</dbReference>
<evidence type="ECO:0000256" key="5">
    <source>
        <dbReference type="SAM" id="MobiDB-lite"/>
    </source>
</evidence>
<keyword evidence="2" id="KW-0677">Repeat</keyword>
<dbReference type="InterPro" id="IPR017871">
    <property type="entry name" value="ABC_transporter-like_CS"/>
</dbReference>
<dbReference type="InterPro" id="IPR050173">
    <property type="entry name" value="ABC_transporter_C-like"/>
</dbReference>
<dbReference type="Pfam" id="PF00005">
    <property type="entry name" value="ABC_tran"/>
    <property type="match status" value="1"/>
</dbReference>
<evidence type="ECO:0000256" key="4">
    <source>
        <dbReference type="ARBA" id="ARBA00022840"/>
    </source>
</evidence>
<keyword evidence="8" id="KW-1185">Reference proteome</keyword>
<feature type="domain" description="ABC transporter" evidence="6">
    <location>
        <begin position="302"/>
        <end position="532"/>
    </location>
</feature>
<feature type="region of interest" description="Disordered" evidence="5">
    <location>
        <begin position="45"/>
        <end position="66"/>
    </location>
</feature>
<dbReference type="Proteomes" id="UP001158986">
    <property type="component" value="Unassembled WGS sequence"/>
</dbReference>
<evidence type="ECO:0000313" key="8">
    <source>
        <dbReference type="Proteomes" id="UP001158986"/>
    </source>
</evidence>
<feature type="compositionally biased region" description="Polar residues" evidence="5">
    <location>
        <begin position="126"/>
        <end position="141"/>
    </location>
</feature>
<feature type="compositionally biased region" description="Polar residues" evidence="5">
    <location>
        <begin position="161"/>
        <end position="171"/>
    </location>
</feature>
<dbReference type="EMBL" id="CAKLCB010000376">
    <property type="protein sequence ID" value="CAH0521234.1"/>
    <property type="molecule type" value="Genomic_DNA"/>
</dbReference>
<comment type="caution">
    <text evidence="7">The sequence shown here is derived from an EMBL/GenBank/DDBJ whole genome shotgun (WGS) entry which is preliminary data.</text>
</comment>
<dbReference type="PROSITE" id="PS50893">
    <property type="entry name" value="ABC_TRANSPORTER_2"/>
    <property type="match status" value="1"/>
</dbReference>
<organism evidence="7 8">
    <name type="scientific">Peronospora belbahrii</name>
    <dbReference type="NCBI Taxonomy" id="622444"/>
    <lineage>
        <taxon>Eukaryota</taxon>
        <taxon>Sar</taxon>
        <taxon>Stramenopiles</taxon>
        <taxon>Oomycota</taxon>
        <taxon>Peronosporomycetes</taxon>
        <taxon>Peronosporales</taxon>
        <taxon>Peronosporaceae</taxon>
        <taxon>Peronospora</taxon>
    </lineage>
</organism>